<accession>A0A0D0ATK1</accession>
<dbReference type="InterPro" id="IPR012337">
    <property type="entry name" value="RNaseH-like_sf"/>
</dbReference>
<dbReference type="EMBL" id="KN834824">
    <property type="protein sequence ID" value="KIK53810.1"/>
    <property type="molecule type" value="Genomic_DNA"/>
</dbReference>
<evidence type="ECO:0000313" key="2">
    <source>
        <dbReference type="EMBL" id="KIK53810.1"/>
    </source>
</evidence>
<dbReference type="InterPro" id="IPR008906">
    <property type="entry name" value="HATC_C_dom"/>
</dbReference>
<reference evidence="2 3" key="1">
    <citation type="submission" date="2014-04" db="EMBL/GenBank/DDBJ databases">
        <title>Evolutionary Origins and Diversification of the Mycorrhizal Mutualists.</title>
        <authorList>
            <consortium name="DOE Joint Genome Institute"/>
            <consortium name="Mycorrhizal Genomics Consortium"/>
            <person name="Kohler A."/>
            <person name="Kuo A."/>
            <person name="Nagy L.G."/>
            <person name="Floudas D."/>
            <person name="Copeland A."/>
            <person name="Barry K.W."/>
            <person name="Cichocki N."/>
            <person name="Veneault-Fourrey C."/>
            <person name="LaButti K."/>
            <person name="Lindquist E.A."/>
            <person name="Lipzen A."/>
            <person name="Lundell T."/>
            <person name="Morin E."/>
            <person name="Murat C."/>
            <person name="Riley R."/>
            <person name="Ohm R."/>
            <person name="Sun H."/>
            <person name="Tunlid A."/>
            <person name="Henrissat B."/>
            <person name="Grigoriev I.V."/>
            <person name="Hibbett D.S."/>
            <person name="Martin F."/>
        </authorList>
    </citation>
    <scope>NUCLEOTIDE SEQUENCE [LARGE SCALE GENOMIC DNA]</scope>
    <source>
        <strain evidence="2 3">FD-317 M1</strain>
    </source>
</reference>
<dbReference type="OrthoDB" id="3262464at2759"/>
<keyword evidence="3" id="KW-1185">Reference proteome</keyword>
<dbReference type="HOGENOM" id="CLU_009123_15_4_1"/>
<proteinExistence type="predicted"/>
<protein>
    <recommendedName>
        <fullName evidence="1">HAT C-terminal dimerisation domain-containing protein</fullName>
    </recommendedName>
</protein>
<dbReference type="Proteomes" id="UP000053593">
    <property type="component" value="Unassembled WGS sequence"/>
</dbReference>
<sequence length="54" mass="6023">YPKIFRLAMDVLAIQGTSVPCERIFSSAKETITARRSSISPRLVEALQILKFGL</sequence>
<dbReference type="GO" id="GO:0046983">
    <property type="term" value="F:protein dimerization activity"/>
    <property type="evidence" value="ECO:0007669"/>
    <property type="project" value="InterPro"/>
</dbReference>
<name>A0A0D0ATK1_9AGAR</name>
<dbReference type="AlphaFoldDB" id="A0A0D0ATK1"/>
<organism evidence="2 3">
    <name type="scientific">Collybiopsis luxurians FD-317 M1</name>
    <dbReference type="NCBI Taxonomy" id="944289"/>
    <lineage>
        <taxon>Eukaryota</taxon>
        <taxon>Fungi</taxon>
        <taxon>Dikarya</taxon>
        <taxon>Basidiomycota</taxon>
        <taxon>Agaricomycotina</taxon>
        <taxon>Agaricomycetes</taxon>
        <taxon>Agaricomycetidae</taxon>
        <taxon>Agaricales</taxon>
        <taxon>Marasmiineae</taxon>
        <taxon>Omphalotaceae</taxon>
        <taxon>Collybiopsis</taxon>
        <taxon>Collybiopsis luxurians</taxon>
    </lineage>
</organism>
<feature type="non-terminal residue" evidence="2">
    <location>
        <position position="54"/>
    </location>
</feature>
<feature type="domain" description="HAT C-terminal dimerisation" evidence="1">
    <location>
        <begin position="1"/>
        <end position="52"/>
    </location>
</feature>
<feature type="non-terminal residue" evidence="2">
    <location>
        <position position="1"/>
    </location>
</feature>
<evidence type="ECO:0000259" key="1">
    <source>
        <dbReference type="Pfam" id="PF05699"/>
    </source>
</evidence>
<dbReference type="Pfam" id="PF05699">
    <property type="entry name" value="Dimer_Tnp_hAT"/>
    <property type="match status" value="1"/>
</dbReference>
<gene>
    <name evidence="2" type="ORF">GYMLUDRAFT_125765</name>
</gene>
<evidence type="ECO:0000313" key="3">
    <source>
        <dbReference type="Proteomes" id="UP000053593"/>
    </source>
</evidence>
<dbReference type="SUPFAM" id="SSF53098">
    <property type="entry name" value="Ribonuclease H-like"/>
    <property type="match status" value="1"/>
</dbReference>